<gene>
    <name evidence="1" type="ORF">GCM10007157_11540</name>
</gene>
<accession>A0A8H9LWS0</accession>
<reference evidence="2" key="1">
    <citation type="journal article" date="2019" name="Int. J. Syst. Evol. Microbiol.">
        <title>The Global Catalogue of Microorganisms (GCM) 10K type strain sequencing project: providing services to taxonomists for standard genome sequencing and annotation.</title>
        <authorList>
            <consortium name="The Broad Institute Genomics Platform"/>
            <consortium name="The Broad Institute Genome Sequencing Center for Infectious Disease"/>
            <person name="Wu L."/>
            <person name="Ma J."/>
        </authorList>
    </citation>
    <scope>NUCLEOTIDE SEQUENCE [LARGE SCALE GENOMIC DNA]</scope>
    <source>
        <strain evidence="2">KCTC 22154</strain>
    </source>
</reference>
<dbReference type="EMBL" id="BMXN01000005">
    <property type="protein sequence ID" value="GGW22519.1"/>
    <property type="molecule type" value="Genomic_DNA"/>
</dbReference>
<evidence type="ECO:0000313" key="2">
    <source>
        <dbReference type="Proteomes" id="UP000623776"/>
    </source>
</evidence>
<dbReference type="Proteomes" id="UP000623776">
    <property type="component" value="Unassembled WGS sequence"/>
</dbReference>
<keyword evidence="2" id="KW-1185">Reference proteome</keyword>
<dbReference type="AlphaFoldDB" id="A0A8H9LWS0"/>
<comment type="caution">
    <text evidence="1">The sequence shown here is derived from an EMBL/GenBank/DDBJ whole genome shotgun (WGS) entry which is preliminary data.</text>
</comment>
<evidence type="ECO:0000313" key="1">
    <source>
        <dbReference type="EMBL" id="GGW22519.1"/>
    </source>
</evidence>
<protein>
    <submittedName>
        <fullName evidence="1">Uncharacterized protein</fullName>
    </submittedName>
</protein>
<name>A0A8H9LWS0_9GAMM</name>
<organism evidence="1 2">
    <name type="scientific">Vreelandella hamiltonii</name>
    <dbReference type="NCBI Taxonomy" id="502829"/>
    <lineage>
        <taxon>Bacteria</taxon>
        <taxon>Pseudomonadati</taxon>
        <taxon>Pseudomonadota</taxon>
        <taxon>Gammaproteobacteria</taxon>
        <taxon>Oceanospirillales</taxon>
        <taxon>Halomonadaceae</taxon>
        <taxon>Vreelandella</taxon>
    </lineage>
</organism>
<sequence length="67" mass="7249">MEMINQLSDGKAKAFAKHCFESYSPEELNAAAAGSPDKDQADHWGITEGQWQEAVTAALADHKAQSD</sequence>
<proteinExistence type="predicted"/>
<dbReference type="RefSeq" id="WP_039178069.1">
    <property type="nucleotide sequence ID" value="NZ_BMXN01000005.1"/>
</dbReference>